<dbReference type="EMBL" id="CAMGYJ010000002">
    <property type="protein sequence ID" value="CAI0377556.1"/>
    <property type="molecule type" value="Genomic_DNA"/>
</dbReference>
<accession>A0AAV0GWZ0</accession>
<organism evidence="1 2">
    <name type="scientific">Linum tenue</name>
    <dbReference type="NCBI Taxonomy" id="586396"/>
    <lineage>
        <taxon>Eukaryota</taxon>
        <taxon>Viridiplantae</taxon>
        <taxon>Streptophyta</taxon>
        <taxon>Embryophyta</taxon>
        <taxon>Tracheophyta</taxon>
        <taxon>Spermatophyta</taxon>
        <taxon>Magnoliopsida</taxon>
        <taxon>eudicotyledons</taxon>
        <taxon>Gunneridae</taxon>
        <taxon>Pentapetalae</taxon>
        <taxon>rosids</taxon>
        <taxon>fabids</taxon>
        <taxon>Malpighiales</taxon>
        <taxon>Linaceae</taxon>
        <taxon>Linum</taxon>
    </lineage>
</organism>
<comment type="caution">
    <text evidence="1">The sequence shown here is derived from an EMBL/GenBank/DDBJ whole genome shotgun (WGS) entry which is preliminary data.</text>
</comment>
<keyword evidence="2" id="KW-1185">Reference proteome</keyword>
<proteinExistence type="predicted"/>
<evidence type="ECO:0000313" key="2">
    <source>
        <dbReference type="Proteomes" id="UP001154282"/>
    </source>
</evidence>
<dbReference type="Proteomes" id="UP001154282">
    <property type="component" value="Unassembled WGS sequence"/>
</dbReference>
<reference evidence="1" key="1">
    <citation type="submission" date="2022-08" db="EMBL/GenBank/DDBJ databases">
        <authorList>
            <person name="Gutierrez-Valencia J."/>
        </authorList>
    </citation>
    <scope>NUCLEOTIDE SEQUENCE</scope>
</reference>
<sequence length="23" mass="2688">MHHYSSRIERSCRRIGNGLAAWS</sequence>
<gene>
    <name evidence="1" type="ORF">LITE_LOCUS1503</name>
</gene>
<dbReference type="AlphaFoldDB" id="A0AAV0GWZ0"/>
<protein>
    <submittedName>
        <fullName evidence="1">Uncharacterized protein</fullName>
    </submittedName>
</protein>
<evidence type="ECO:0000313" key="1">
    <source>
        <dbReference type="EMBL" id="CAI0377556.1"/>
    </source>
</evidence>
<name>A0AAV0GWZ0_9ROSI</name>